<evidence type="ECO:0000256" key="1">
    <source>
        <dbReference type="ARBA" id="ARBA00001947"/>
    </source>
</evidence>
<dbReference type="EMBL" id="ASHM01069834">
    <property type="protein sequence ID" value="PNX54984.1"/>
    <property type="molecule type" value="Genomic_DNA"/>
</dbReference>
<keyword evidence="6" id="KW-0560">Oxidoreductase</keyword>
<dbReference type="InterPro" id="IPR014436">
    <property type="entry name" value="Extradiol_dOase_DODA"/>
</dbReference>
<reference evidence="8 9" key="1">
    <citation type="journal article" date="2014" name="Am. J. Bot.">
        <title>Genome assembly and annotation for red clover (Trifolium pratense; Fabaceae).</title>
        <authorList>
            <person name="Istvanek J."/>
            <person name="Jaros M."/>
            <person name="Krenek A."/>
            <person name="Repkova J."/>
        </authorList>
    </citation>
    <scope>NUCLEOTIDE SEQUENCE [LARGE SCALE GENOMIC DNA]</scope>
    <source>
        <strain evidence="9">cv. Tatra</strain>
        <tissue evidence="8">Young leaves</tissue>
    </source>
</reference>
<dbReference type="CDD" id="cd07363">
    <property type="entry name" value="45_DOPA_Dioxygenase"/>
    <property type="match status" value="1"/>
</dbReference>
<dbReference type="Gene3D" id="3.40.830.10">
    <property type="entry name" value="LigB-like"/>
    <property type="match status" value="1"/>
</dbReference>
<dbReference type="PANTHER" id="PTHR30096">
    <property type="entry name" value="4,5-DOPA DIOXYGENASE EXTRADIOL-LIKE PROTEIN"/>
    <property type="match status" value="1"/>
</dbReference>
<evidence type="ECO:0000256" key="5">
    <source>
        <dbReference type="ARBA" id="ARBA00022964"/>
    </source>
</evidence>
<dbReference type="Proteomes" id="UP000236291">
    <property type="component" value="Unassembled WGS sequence"/>
</dbReference>
<evidence type="ECO:0000313" key="9">
    <source>
        <dbReference type="Proteomes" id="UP000236291"/>
    </source>
</evidence>
<dbReference type="STRING" id="57577.A0A2K3JLU4"/>
<keyword evidence="5 8" id="KW-0223">Dioxygenase</keyword>
<organism evidence="8 9">
    <name type="scientific">Trifolium pratense</name>
    <name type="common">Red clover</name>
    <dbReference type="NCBI Taxonomy" id="57577"/>
    <lineage>
        <taxon>Eukaryota</taxon>
        <taxon>Viridiplantae</taxon>
        <taxon>Streptophyta</taxon>
        <taxon>Embryophyta</taxon>
        <taxon>Tracheophyta</taxon>
        <taxon>Spermatophyta</taxon>
        <taxon>Magnoliopsida</taxon>
        <taxon>eudicotyledons</taxon>
        <taxon>Gunneridae</taxon>
        <taxon>Pentapetalae</taxon>
        <taxon>rosids</taxon>
        <taxon>fabids</taxon>
        <taxon>Fabales</taxon>
        <taxon>Fabaceae</taxon>
        <taxon>Papilionoideae</taxon>
        <taxon>50 kb inversion clade</taxon>
        <taxon>NPAAA clade</taxon>
        <taxon>Hologalegina</taxon>
        <taxon>IRL clade</taxon>
        <taxon>Trifolieae</taxon>
        <taxon>Trifolium</taxon>
    </lineage>
</organism>
<dbReference type="GO" id="GO:0008198">
    <property type="term" value="F:ferrous iron binding"/>
    <property type="evidence" value="ECO:0007669"/>
    <property type="project" value="InterPro"/>
</dbReference>
<keyword evidence="3" id="KW-0479">Metal-binding</keyword>
<evidence type="ECO:0000259" key="7">
    <source>
        <dbReference type="Pfam" id="PF02900"/>
    </source>
</evidence>
<evidence type="ECO:0000256" key="2">
    <source>
        <dbReference type="ARBA" id="ARBA00007581"/>
    </source>
</evidence>
<evidence type="ECO:0000256" key="3">
    <source>
        <dbReference type="ARBA" id="ARBA00022723"/>
    </source>
</evidence>
<dbReference type="GO" id="GO:0016702">
    <property type="term" value="F:oxidoreductase activity, acting on single donors with incorporation of molecular oxygen, incorporation of two atoms of oxygen"/>
    <property type="evidence" value="ECO:0007669"/>
    <property type="project" value="UniProtKB-ARBA"/>
</dbReference>
<evidence type="ECO:0000313" key="8">
    <source>
        <dbReference type="EMBL" id="PNX54984.1"/>
    </source>
</evidence>
<name>A0A2K3JLU4_TRIPR</name>
<reference evidence="8 9" key="2">
    <citation type="journal article" date="2017" name="Front. Plant Sci.">
        <title>Gene Classification and Mining of Molecular Markers Useful in Red Clover (Trifolium pratense) Breeding.</title>
        <authorList>
            <person name="Istvanek J."/>
            <person name="Dluhosova J."/>
            <person name="Dluhos P."/>
            <person name="Patkova L."/>
            <person name="Nedelnik J."/>
            <person name="Repkova J."/>
        </authorList>
    </citation>
    <scope>NUCLEOTIDE SEQUENCE [LARGE SCALE GENOMIC DNA]</scope>
    <source>
        <strain evidence="9">cv. Tatra</strain>
        <tissue evidence="8">Young leaves</tissue>
    </source>
</reference>
<accession>A0A2K3JLU4</accession>
<dbReference type="SUPFAM" id="SSF53213">
    <property type="entry name" value="LigB-like"/>
    <property type="match status" value="1"/>
</dbReference>
<feature type="domain" description="Extradiol ring-cleavage dioxygenase class III enzyme subunit B" evidence="7">
    <location>
        <begin position="2"/>
        <end position="184"/>
    </location>
</feature>
<protein>
    <submittedName>
        <fullName evidence="8">4,5-DOPA dioxygenase extradiol-like protein</fullName>
    </submittedName>
</protein>
<proteinExistence type="inferred from homology"/>
<dbReference type="PANTHER" id="PTHR30096:SF0">
    <property type="entry name" value="4,5-DOPA DIOXYGENASE EXTRADIOL-LIKE PROTEIN"/>
    <property type="match status" value="1"/>
</dbReference>
<feature type="non-terminal residue" evidence="8">
    <location>
        <position position="1"/>
    </location>
</feature>
<gene>
    <name evidence="8" type="ORF">L195_g048607</name>
</gene>
<keyword evidence="4" id="KW-0862">Zinc</keyword>
<sequence>LKYPAPGAPHLAKRVKELLNKSGFNRVNEDKKRGLDHGAWVPLMLMYPEADIPVCQLSVQSNLDGTHHYNIGKALAPLKDEGVLIIGSGSAVHNLRALDFSAGEEATPWALEFDNWLKDALLDGRYEDVNHYEQKAPHARKAHPHPDHFFPLHVAIGAAGENSKAKLIHSSIEVGTLSYASYQFTSDSS</sequence>
<dbReference type="Pfam" id="PF02900">
    <property type="entry name" value="LigB"/>
    <property type="match status" value="1"/>
</dbReference>
<dbReference type="GO" id="GO:0008270">
    <property type="term" value="F:zinc ion binding"/>
    <property type="evidence" value="ECO:0007669"/>
    <property type="project" value="InterPro"/>
</dbReference>
<evidence type="ECO:0000256" key="6">
    <source>
        <dbReference type="ARBA" id="ARBA00023002"/>
    </source>
</evidence>
<comment type="cofactor">
    <cofactor evidence="1">
        <name>Zn(2+)</name>
        <dbReference type="ChEBI" id="CHEBI:29105"/>
    </cofactor>
</comment>
<dbReference type="AlphaFoldDB" id="A0A2K3JLU4"/>
<comment type="similarity">
    <text evidence="2">Belongs to the DODA-type extradiol aromatic ring-opening dioxygenase family.</text>
</comment>
<evidence type="ECO:0000256" key="4">
    <source>
        <dbReference type="ARBA" id="ARBA00022833"/>
    </source>
</evidence>
<dbReference type="InterPro" id="IPR004183">
    <property type="entry name" value="Xdiol_dOase_suB"/>
</dbReference>
<comment type="caution">
    <text evidence="8">The sequence shown here is derived from an EMBL/GenBank/DDBJ whole genome shotgun (WGS) entry which is preliminary data.</text>
</comment>